<dbReference type="InterPro" id="IPR036404">
    <property type="entry name" value="Jacalin-like_lectin_dom_sf"/>
</dbReference>
<dbReference type="AlphaFoldDB" id="A0A9P3B8X5"/>
<feature type="domain" description="Jacalin-type lectin" evidence="1">
    <location>
        <begin position="2"/>
        <end position="149"/>
    </location>
</feature>
<accession>A0A9P3B8X5</accession>
<dbReference type="PROSITE" id="PS51752">
    <property type="entry name" value="JACALIN_LECTIN"/>
    <property type="match status" value="1"/>
</dbReference>
<reference evidence="2 3" key="1">
    <citation type="submission" date="2018-10" db="EMBL/GenBank/DDBJ databases">
        <title>Pan-genome distribution and transcriptional activeness of fungal secondary metabolism genes in Aspergillus section Fumigati.</title>
        <authorList>
            <person name="Takahashi H."/>
            <person name="Umemura M."/>
            <person name="Ninomiya A."/>
            <person name="Kusuya Y."/>
            <person name="Urayama S."/>
            <person name="Shimizu M."/>
            <person name="Watanabe A."/>
            <person name="Kamei K."/>
            <person name="Yaguchi T."/>
            <person name="Hagiwara D."/>
        </authorList>
    </citation>
    <scope>NUCLEOTIDE SEQUENCE [LARGE SCALE GENOMIC DNA]</scope>
    <source>
        <strain evidence="2 3">IFM 55266</strain>
    </source>
</reference>
<dbReference type="InterPro" id="IPR001229">
    <property type="entry name" value="Jacalin-like_lectin_dom"/>
</dbReference>
<gene>
    <name evidence="2" type="ORF">Asppvi_003751</name>
</gene>
<comment type="caution">
    <text evidence="2">The sequence shown here is derived from an EMBL/GenBank/DDBJ whole genome shotgun (WGS) entry which is preliminary data.</text>
</comment>
<protein>
    <recommendedName>
        <fullName evidence="1">Jacalin-type lectin domain-containing protein</fullName>
    </recommendedName>
</protein>
<dbReference type="Pfam" id="PF01419">
    <property type="entry name" value="Jacalin"/>
    <property type="match status" value="1"/>
</dbReference>
<dbReference type="RefSeq" id="XP_043155647.1">
    <property type="nucleotide sequence ID" value="XM_043299712.1"/>
</dbReference>
<evidence type="ECO:0000313" key="3">
    <source>
        <dbReference type="Proteomes" id="UP001043456"/>
    </source>
</evidence>
<keyword evidence="3" id="KW-1185">Reference proteome</keyword>
<dbReference type="GeneID" id="67002363"/>
<dbReference type="OrthoDB" id="4449122at2759"/>
<dbReference type="Proteomes" id="UP001043456">
    <property type="component" value="Unassembled WGS sequence"/>
</dbReference>
<organism evidence="2 3">
    <name type="scientific">Aspergillus pseudoviridinutans</name>
    <dbReference type="NCBI Taxonomy" id="1517512"/>
    <lineage>
        <taxon>Eukaryota</taxon>
        <taxon>Fungi</taxon>
        <taxon>Dikarya</taxon>
        <taxon>Ascomycota</taxon>
        <taxon>Pezizomycotina</taxon>
        <taxon>Eurotiomycetes</taxon>
        <taxon>Eurotiomycetidae</taxon>
        <taxon>Eurotiales</taxon>
        <taxon>Aspergillaceae</taxon>
        <taxon>Aspergillus</taxon>
        <taxon>Aspergillus subgen. Fumigati</taxon>
    </lineage>
</organism>
<dbReference type="SUPFAM" id="SSF51101">
    <property type="entry name" value="Mannose-binding lectins"/>
    <property type="match status" value="1"/>
</dbReference>
<name>A0A9P3B8X5_9EURO</name>
<dbReference type="Gene3D" id="2.100.10.30">
    <property type="entry name" value="Jacalin-like lectin domain"/>
    <property type="match status" value="1"/>
</dbReference>
<evidence type="ECO:0000259" key="1">
    <source>
        <dbReference type="PROSITE" id="PS51752"/>
    </source>
</evidence>
<proteinExistence type="predicted"/>
<sequence length="149" mass="16348">MVKKGPTTGGNGGSEFNLYSRDEPVEQLDVWYGQGTPPDFDKFTVLRGLKVRWAGDGDDQAGCCPDDEQERILHTSYDFGNDSLDWMDIYGSTGRVDSLRLVTHNEKDHFEAGGIGGTKCGQPAGGRKLYGFYGRAEKDIDKLGAVFSD</sequence>
<evidence type="ECO:0000313" key="2">
    <source>
        <dbReference type="EMBL" id="GIJ84900.1"/>
    </source>
</evidence>
<dbReference type="EMBL" id="BHVY01000002">
    <property type="protein sequence ID" value="GIJ84900.1"/>
    <property type="molecule type" value="Genomic_DNA"/>
</dbReference>